<organism evidence="2">
    <name type="scientific">uncultured Caudovirales phage</name>
    <dbReference type="NCBI Taxonomy" id="2100421"/>
    <lineage>
        <taxon>Viruses</taxon>
        <taxon>Duplodnaviria</taxon>
        <taxon>Heunggongvirae</taxon>
        <taxon>Uroviricota</taxon>
        <taxon>Caudoviricetes</taxon>
        <taxon>Peduoviridae</taxon>
        <taxon>Maltschvirus</taxon>
        <taxon>Maltschvirus maltsch</taxon>
    </lineage>
</organism>
<dbReference type="EMBL" id="LR797112">
    <property type="protein sequence ID" value="CAB4187469.1"/>
    <property type="molecule type" value="Genomic_DNA"/>
</dbReference>
<name>A0A6J5SXE2_9CAUD</name>
<accession>A0A6J5SXE2</accession>
<protein>
    <submittedName>
        <fullName evidence="2">Uncharacterized protein</fullName>
    </submittedName>
</protein>
<evidence type="ECO:0000313" key="2">
    <source>
        <dbReference type="EMBL" id="CAB4219291.1"/>
    </source>
</evidence>
<proteinExistence type="predicted"/>
<dbReference type="EMBL" id="LR797478">
    <property type="protein sequence ID" value="CAB4219291.1"/>
    <property type="molecule type" value="Genomic_DNA"/>
</dbReference>
<gene>
    <name evidence="1" type="ORF">UFOVP1163_32</name>
    <name evidence="2" type="ORF">UFOVP1613_30</name>
</gene>
<reference evidence="2" key="1">
    <citation type="submission" date="2020-05" db="EMBL/GenBank/DDBJ databases">
        <authorList>
            <person name="Chiriac C."/>
            <person name="Salcher M."/>
            <person name="Ghai R."/>
            <person name="Kavagutti S V."/>
        </authorList>
    </citation>
    <scope>NUCLEOTIDE SEQUENCE</scope>
</reference>
<sequence>MTNTDPDISPFKALDFIRDNAAAYATAKANVVYMTEYRKTIKATLMASCSEKTESAKETFAYSHPDYKIHLMALQQAVAEAERLRWLMIAAEAKIEVWRSLESSARAEGRATT</sequence>
<evidence type="ECO:0000313" key="1">
    <source>
        <dbReference type="EMBL" id="CAB4187469.1"/>
    </source>
</evidence>